<gene>
    <name evidence="7" type="ORF">BC349_08405</name>
</gene>
<evidence type="ECO:0000256" key="3">
    <source>
        <dbReference type="ARBA" id="ARBA00023199"/>
    </source>
</evidence>
<dbReference type="Pfam" id="PF11799">
    <property type="entry name" value="IMS_C"/>
    <property type="match status" value="1"/>
</dbReference>
<organism evidence="7 8">
    <name type="scientific">Flavihumibacter stibioxidans</name>
    <dbReference type="NCBI Taxonomy" id="1834163"/>
    <lineage>
        <taxon>Bacteria</taxon>
        <taxon>Pseudomonadati</taxon>
        <taxon>Bacteroidota</taxon>
        <taxon>Chitinophagia</taxon>
        <taxon>Chitinophagales</taxon>
        <taxon>Chitinophagaceae</taxon>
        <taxon>Flavihumibacter</taxon>
    </lineage>
</organism>
<protein>
    <recommendedName>
        <fullName evidence="6">UmuC domain-containing protein</fullName>
    </recommendedName>
</protein>
<keyword evidence="8" id="KW-1185">Reference proteome</keyword>
<dbReference type="Pfam" id="PF13438">
    <property type="entry name" value="DUF4113"/>
    <property type="match status" value="1"/>
</dbReference>
<keyword evidence="5" id="KW-0742">SOS response</keyword>
<proteinExistence type="inferred from homology"/>
<evidence type="ECO:0000313" key="8">
    <source>
        <dbReference type="Proteomes" id="UP000765802"/>
    </source>
</evidence>
<dbReference type="InterPro" id="IPR050116">
    <property type="entry name" value="DNA_polymerase-Y"/>
</dbReference>
<dbReference type="EMBL" id="MBUA01000012">
    <property type="protein sequence ID" value="MBC6491049.1"/>
    <property type="molecule type" value="Genomic_DNA"/>
</dbReference>
<dbReference type="Gene3D" id="1.10.150.20">
    <property type="entry name" value="5' to 3' exonuclease, C-terminal subdomain"/>
    <property type="match status" value="1"/>
</dbReference>
<dbReference type="PROSITE" id="PS50173">
    <property type="entry name" value="UMUC"/>
    <property type="match status" value="1"/>
</dbReference>
<dbReference type="Gene3D" id="3.30.70.270">
    <property type="match status" value="1"/>
</dbReference>
<dbReference type="PANTHER" id="PTHR11076">
    <property type="entry name" value="DNA REPAIR POLYMERASE UMUC / TRANSFERASE FAMILY MEMBER"/>
    <property type="match status" value="1"/>
</dbReference>
<dbReference type="InterPro" id="IPR001126">
    <property type="entry name" value="UmuC"/>
</dbReference>
<dbReference type="RefSeq" id="WP_187256379.1">
    <property type="nucleotide sequence ID" value="NZ_JBHULF010000014.1"/>
</dbReference>
<dbReference type="Gene3D" id="3.40.1170.60">
    <property type="match status" value="1"/>
</dbReference>
<dbReference type="Proteomes" id="UP000765802">
    <property type="component" value="Unassembled WGS sequence"/>
</dbReference>
<evidence type="ECO:0000259" key="6">
    <source>
        <dbReference type="PROSITE" id="PS50173"/>
    </source>
</evidence>
<keyword evidence="3" id="KW-0741">SOS mutagenesis</keyword>
<dbReference type="InterPro" id="IPR025188">
    <property type="entry name" value="DUF4113"/>
</dbReference>
<keyword evidence="4" id="KW-0234">DNA repair</keyword>
<comment type="caution">
    <text evidence="7">The sequence shown here is derived from an EMBL/GenBank/DDBJ whole genome shotgun (WGS) entry which is preliminary data.</text>
</comment>
<dbReference type="CDD" id="cd01700">
    <property type="entry name" value="PolY_Pol_V_umuC"/>
    <property type="match status" value="1"/>
</dbReference>
<feature type="domain" description="UmuC" evidence="6">
    <location>
        <begin position="2"/>
        <end position="189"/>
    </location>
</feature>
<evidence type="ECO:0000256" key="1">
    <source>
        <dbReference type="ARBA" id="ARBA00010945"/>
    </source>
</evidence>
<evidence type="ECO:0000256" key="5">
    <source>
        <dbReference type="ARBA" id="ARBA00023236"/>
    </source>
</evidence>
<evidence type="ECO:0000313" key="7">
    <source>
        <dbReference type="EMBL" id="MBC6491049.1"/>
    </source>
</evidence>
<dbReference type="Pfam" id="PF00817">
    <property type="entry name" value="IMS"/>
    <property type="match status" value="1"/>
</dbReference>
<dbReference type="InterPro" id="IPR043502">
    <property type="entry name" value="DNA/RNA_pol_sf"/>
</dbReference>
<accession>A0ABR7M938</accession>
<comment type="similarity">
    <text evidence="1">Belongs to the DNA polymerase type-Y family.</text>
</comment>
<dbReference type="InterPro" id="IPR043128">
    <property type="entry name" value="Rev_trsase/Diguanyl_cyclase"/>
</dbReference>
<evidence type="ECO:0000256" key="4">
    <source>
        <dbReference type="ARBA" id="ARBA00023204"/>
    </source>
</evidence>
<dbReference type="SUPFAM" id="SSF56672">
    <property type="entry name" value="DNA/RNA polymerases"/>
    <property type="match status" value="1"/>
</dbReference>
<dbReference type="InterPro" id="IPR017961">
    <property type="entry name" value="DNA_pol_Y-fam_little_finger"/>
</dbReference>
<evidence type="ECO:0000256" key="2">
    <source>
        <dbReference type="ARBA" id="ARBA00022763"/>
    </source>
</evidence>
<dbReference type="PANTHER" id="PTHR11076:SF34">
    <property type="entry name" value="PROTEIN UMUC"/>
    <property type="match status" value="1"/>
</dbReference>
<reference evidence="7 8" key="1">
    <citation type="submission" date="2016-07" db="EMBL/GenBank/DDBJ databases">
        <title>Genome analysis of Flavihumibacter stibioxidans YS-17.</title>
        <authorList>
            <person name="Shi K."/>
            <person name="Han Y."/>
            <person name="Wang G."/>
        </authorList>
    </citation>
    <scope>NUCLEOTIDE SEQUENCE [LARGE SCALE GENOMIC DNA]</scope>
    <source>
        <strain evidence="7 8">YS-17</strain>
    </source>
</reference>
<name>A0ABR7M938_9BACT</name>
<keyword evidence="2" id="KW-0227">DNA damage</keyword>
<sequence length="432" mass="48762">MYALLDCNSFYCSCERLFRPDLEHRPVVVLSNNDGCVIARSDEAKAAGIGMGTPYFQCRELVREKDVAVFSSNYQLYGDLSMRVMDTVRQLLGPDKIEVYSVDEAFLDFSAIPPDQLEAYARNLRQTVEQWTGIRVSIGVAQTKVLCKVANRLAKKQKAVTGCVMVLDHPEKTQSALEQTEVGETWGVGHQYAEKLRQWGISTAWKLSRMPEEWVKKNLGGVVGQRLFHELNGLPCIEMKDPLENKKMIGTSRMFGRRVFELKDLREAVASYTARAAEKLRRQSSAASVVEVYLVTASEEKFTYHPKKYSASARLSHPSSMTNELIAYTLPLVEALFIQGPRYLKAGVNFSELVPENSTQCNLFETTGKTSGSSCGRKENKKLMAALDNINASQQGEMVRFAASGLERSWKMRQELMSPRYTTKWNELFEVH</sequence>